<reference evidence="2 3" key="1">
    <citation type="submission" date="2017-01" db="EMBL/GenBank/DDBJ databases">
        <authorList>
            <person name="Mah S.A."/>
            <person name="Swanson W.J."/>
            <person name="Moy G.W."/>
            <person name="Vacquier V.D."/>
        </authorList>
    </citation>
    <scope>NUCLEOTIDE SEQUENCE [LARGE SCALE GENOMIC DNA]</scope>
    <source>
        <strain evidence="2 3">DSM 11589</strain>
    </source>
</reference>
<keyword evidence="3" id="KW-1185">Reference proteome</keyword>
<organism evidence="2 3">
    <name type="scientific">Insolitispirillum peregrinum</name>
    <dbReference type="NCBI Taxonomy" id="80876"/>
    <lineage>
        <taxon>Bacteria</taxon>
        <taxon>Pseudomonadati</taxon>
        <taxon>Pseudomonadota</taxon>
        <taxon>Alphaproteobacteria</taxon>
        <taxon>Rhodospirillales</taxon>
        <taxon>Novispirillaceae</taxon>
        <taxon>Insolitispirillum</taxon>
    </lineage>
</organism>
<proteinExistence type="predicted"/>
<dbReference type="InterPro" id="IPR050426">
    <property type="entry name" value="Glycosyltransferase_28"/>
</dbReference>
<dbReference type="Pfam" id="PF03033">
    <property type="entry name" value="Glyco_transf_28"/>
    <property type="match status" value="1"/>
</dbReference>
<dbReference type="EMBL" id="FTOA01000008">
    <property type="protein sequence ID" value="SIT14584.1"/>
    <property type="molecule type" value="Genomic_DNA"/>
</dbReference>
<dbReference type="PANTHER" id="PTHR48050:SF13">
    <property type="entry name" value="STEROL 3-BETA-GLUCOSYLTRANSFERASE UGT80A2"/>
    <property type="match status" value="1"/>
</dbReference>
<dbReference type="AlphaFoldDB" id="A0A1N7PVD6"/>
<dbReference type="CDD" id="cd03784">
    <property type="entry name" value="GT1_Gtf-like"/>
    <property type="match status" value="1"/>
</dbReference>
<dbReference type="PANTHER" id="PTHR48050">
    <property type="entry name" value="STEROL 3-BETA-GLUCOSYLTRANSFERASE"/>
    <property type="match status" value="1"/>
</dbReference>
<dbReference type="InterPro" id="IPR004276">
    <property type="entry name" value="GlycoTrans_28_N"/>
</dbReference>
<evidence type="ECO:0000313" key="2">
    <source>
        <dbReference type="EMBL" id="SIT14584.1"/>
    </source>
</evidence>
<feature type="domain" description="Glycosyltransferase family 28 N-terminal" evidence="1">
    <location>
        <begin position="4"/>
        <end position="139"/>
    </location>
</feature>
<gene>
    <name evidence="2" type="ORF">SAMN05421779_10888</name>
</gene>
<evidence type="ECO:0000259" key="1">
    <source>
        <dbReference type="Pfam" id="PF03033"/>
    </source>
</evidence>
<dbReference type="OrthoDB" id="9805366at2"/>
<dbReference type="Proteomes" id="UP000185678">
    <property type="component" value="Unassembled WGS sequence"/>
</dbReference>
<protein>
    <submittedName>
        <fullName evidence="2">UDP:flavonoid glycosyltransferase YjiC, YdhE family</fullName>
    </submittedName>
</protein>
<dbReference type="RefSeq" id="WP_076401820.1">
    <property type="nucleotide sequence ID" value="NZ_FTOA01000008.1"/>
</dbReference>
<dbReference type="GO" id="GO:0005975">
    <property type="term" value="P:carbohydrate metabolic process"/>
    <property type="evidence" value="ECO:0007669"/>
    <property type="project" value="InterPro"/>
</dbReference>
<dbReference type="GO" id="GO:0016758">
    <property type="term" value="F:hexosyltransferase activity"/>
    <property type="evidence" value="ECO:0007669"/>
    <property type="project" value="InterPro"/>
</dbReference>
<name>A0A1N7PVD6_9PROT</name>
<evidence type="ECO:0000313" key="3">
    <source>
        <dbReference type="Proteomes" id="UP000185678"/>
    </source>
</evidence>
<dbReference type="SUPFAM" id="SSF53756">
    <property type="entry name" value="UDP-Glycosyltransferase/glycogen phosphorylase"/>
    <property type="match status" value="1"/>
</dbReference>
<sequence length="432" mass="47240">MARILFTCFGSLGDLFPYLAIAKVLQARGHQVTVGSTALYQQQIEAESIRFTHLRCGLDRYTSPESVRCFLALLFDPVRGGKAITAEMMTQIRDTFQDTRVALADADVVISNPLAYATPIACRERGVPWLSTVLAPMFLLSTYDPPLMTLAPWMNSLHRFSPALYRSAFALIKHATLGWAKPLYKLCQELQLPTPVGHPLFEGQYSPYGTLAMFPSGFAEAQPDWPSHTRVTGFPYFSTSAGDTSAERQVETFLAAGAPPLVFALGSSAVNIAGDFYAVSASIARQLGQRAVLVYGQHADQIKDICPGDDILAIPYVAYDKLFAGASVIVHQGGIGTLAQGMRARRPMLVVPFGFDQPDNGLRIQRLGLGLTLSREKYRIDTALPLLRDLLFQSRYRQQAETVGKLMADEDGIGHAVECIEATAGKALVFAR</sequence>
<dbReference type="InterPro" id="IPR002213">
    <property type="entry name" value="UDP_glucos_trans"/>
</dbReference>
<dbReference type="Gene3D" id="3.40.50.2000">
    <property type="entry name" value="Glycogen Phosphorylase B"/>
    <property type="match status" value="2"/>
</dbReference>
<accession>A0A1N7PVD6</accession>
<keyword evidence="2" id="KW-0808">Transferase</keyword>
<dbReference type="GO" id="GO:0008194">
    <property type="term" value="F:UDP-glycosyltransferase activity"/>
    <property type="evidence" value="ECO:0007669"/>
    <property type="project" value="InterPro"/>
</dbReference>
<dbReference type="STRING" id="80876.SAMN05421779_10888"/>
<dbReference type="GO" id="GO:0033072">
    <property type="term" value="P:vancomycin biosynthetic process"/>
    <property type="evidence" value="ECO:0007669"/>
    <property type="project" value="UniProtKB-ARBA"/>
</dbReference>